<dbReference type="EMBL" id="AOJH01000093">
    <property type="protein sequence ID" value="EMA58659.1"/>
    <property type="molecule type" value="Genomic_DNA"/>
</dbReference>
<proteinExistence type="predicted"/>
<organism evidence="2 3">
    <name type="scientific">Halorubrum kocurii JCM 14978</name>
    <dbReference type="NCBI Taxonomy" id="1230456"/>
    <lineage>
        <taxon>Archaea</taxon>
        <taxon>Methanobacteriati</taxon>
        <taxon>Methanobacteriota</taxon>
        <taxon>Stenosarchaea group</taxon>
        <taxon>Halobacteria</taxon>
        <taxon>Halobacteriales</taxon>
        <taxon>Haloferacaceae</taxon>
        <taxon>Halorubrum</taxon>
    </lineage>
</organism>
<sequence>MRDRDSRLTIAGRELSGLRAEKTILLAIGIQLFIAAFSSFLVVGLVSMYDPGSLGGAEVEVCLLYTSL</sequence>
<dbReference type="STRING" id="1230456.C468_15599"/>
<dbReference type="AlphaFoldDB" id="M0NNB4"/>
<comment type="caution">
    <text evidence="2">The sequence shown here is derived from an EMBL/GenBank/DDBJ whole genome shotgun (WGS) entry which is preliminary data.</text>
</comment>
<evidence type="ECO:0000256" key="1">
    <source>
        <dbReference type="SAM" id="Phobius"/>
    </source>
</evidence>
<accession>M0NNB4</accession>
<keyword evidence="1" id="KW-1133">Transmembrane helix</keyword>
<protein>
    <submittedName>
        <fullName evidence="2">ABC transporter permease</fullName>
    </submittedName>
</protein>
<feature type="non-terminal residue" evidence="2">
    <location>
        <position position="68"/>
    </location>
</feature>
<dbReference type="Proteomes" id="UP000011546">
    <property type="component" value="Unassembled WGS sequence"/>
</dbReference>
<name>M0NNB4_9EURY</name>
<keyword evidence="1" id="KW-0812">Transmembrane</keyword>
<evidence type="ECO:0000313" key="3">
    <source>
        <dbReference type="Proteomes" id="UP000011546"/>
    </source>
</evidence>
<keyword evidence="1" id="KW-0472">Membrane</keyword>
<keyword evidence="3" id="KW-1185">Reference proteome</keyword>
<gene>
    <name evidence="2" type="ORF">C468_15599</name>
</gene>
<evidence type="ECO:0000313" key="2">
    <source>
        <dbReference type="EMBL" id="EMA58659.1"/>
    </source>
</evidence>
<reference evidence="2 3" key="1">
    <citation type="journal article" date="2014" name="PLoS Genet.">
        <title>Phylogenetically driven sequencing of extremely halophilic archaea reveals strategies for static and dynamic osmo-response.</title>
        <authorList>
            <person name="Becker E.A."/>
            <person name="Seitzer P.M."/>
            <person name="Tritt A."/>
            <person name="Larsen D."/>
            <person name="Krusor M."/>
            <person name="Yao A.I."/>
            <person name="Wu D."/>
            <person name="Madern D."/>
            <person name="Eisen J.A."/>
            <person name="Darling A.E."/>
            <person name="Facciotti M.T."/>
        </authorList>
    </citation>
    <scope>NUCLEOTIDE SEQUENCE [LARGE SCALE GENOMIC DNA]</scope>
    <source>
        <strain evidence="2 3">JCM 14978</strain>
    </source>
</reference>
<feature type="transmembrane region" description="Helical" evidence="1">
    <location>
        <begin position="23"/>
        <end position="46"/>
    </location>
</feature>